<gene>
    <name evidence="1" type="ORF">GGD41_005265</name>
</gene>
<name>A0A7Z0B357_9BURK</name>
<evidence type="ECO:0000313" key="2">
    <source>
        <dbReference type="Proteomes" id="UP000572540"/>
    </source>
</evidence>
<comment type="caution">
    <text evidence="1">The sequence shown here is derived from an EMBL/GenBank/DDBJ whole genome shotgun (WGS) entry which is preliminary data.</text>
</comment>
<dbReference type="Proteomes" id="UP000572540">
    <property type="component" value="Unassembled WGS sequence"/>
</dbReference>
<dbReference type="SUPFAM" id="SSF55729">
    <property type="entry name" value="Acyl-CoA N-acyltransferases (Nat)"/>
    <property type="match status" value="1"/>
</dbReference>
<organism evidence="1 2">
    <name type="scientific">Paraburkholderia bryophila</name>
    <dbReference type="NCBI Taxonomy" id="420952"/>
    <lineage>
        <taxon>Bacteria</taxon>
        <taxon>Pseudomonadati</taxon>
        <taxon>Pseudomonadota</taxon>
        <taxon>Betaproteobacteria</taxon>
        <taxon>Burkholderiales</taxon>
        <taxon>Burkholderiaceae</taxon>
        <taxon>Paraburkholderia</taxon>
    </lineage>
</organism>
<accession>A0A7Z0B357</accession>
<evidence type="ECO:0008006" key="3">
    <source>
        <dbReference type="Google" id="ProtNLM"/>
    </source>
</evidence>
<reference evidence="1 2" key="1">
    <citation type="submission" date="2020-07" db="EMBL/GenBank/DDBJ databases">
        <title>Exploring microbial biodiversity for novel pathways involved in the catabolism of aromatic compounds derived from lignin.</title>
        <authorList>
            <person name="Elkins J."/>
        </authorList>
    </citation>
    <scope>NUCLEOTIDE SEQUENCE [LARGE SCALE GENOMIC DNA]</scope>
    <source>
        <strain evidence="1 2">H2C3B</strain>
    </source>
</reference>
<sequence length="242" mass="27194">MDLRANVVARAALCSDEVERMFSLYAASYRDTARARFLDDLGDKTHCIVLRDGDGTIQGFSTLKLYETRWRETRIRVMFSGDTIIDPAHWGTQQLAFAWIRHAGEVRRAAPAVPLYWFLICKGHRTYRYLGAFARHYLPRAGAPADARDSIDAAAQDLLDHLATERYGRAYDRVAGILSFDVPQGRLAPELASVPDAHRRIGDVAYFLQRNPGYAFGDELVCLCELSAGNLRPLARRLFGDA</sequence>
<evidence type="ECO:0000313" key="1">
    <source>
        <dbReference type="EMBL" id="NYH18037.1"/>
    </source>
</evidence>
<proteinExistence type="predicted"/>
<dbReference type="RefSeq" id="WP_179707268.1">
    <property type="nucleotide sequence ID" value="NZ_JACCAU010000001.1"/>
</dbReference>
<dbReference type="InterPro" id="IPR016181">
    <property type="entry name" value="Acyl_CoA_acyltransferase"/>
</dbReference>
<dbReference type="AlphaFoldDB" id="A0A7Z0B357"/>
<dbReference type="EMBL" id="JACCAU010000001">
    <property type="protein sequence ID" value="NYH18037.1"/>
    <property type="molecule type" value="Genomic_DNA"/>
</dbReference>
<protein>
    <recommendedName>
        <fullName evidence="3">GNAT family N-acetyltransferase</fullName>
    </recommendedName>
</protein>